<name>A0A4Y7KSW0_PAPSO</name>
<dbReference type="AlphaFoldDB" id="A0A4Y7KSW0"/>
<dbReference type="Gramene" id="RZC75450">
    <property type="protein sequence ID" value="RZC75450"/>
    <property type="gene ID" value="C5167_050932"/>
</dbReference>
<sequence>MYCSPKAKQWKEDLSIHAGLMSTEEDAVLPPI</sequence>
<dbReference type="EMBL" id="CM010722">
    <property type="protein sequence ID" value="RZC75450.1"/>
    <property type="molecule type" value="Genomic_DNA"/>
</dbReference>
<accession>A0A4Y7KSW0</accession>
<proteinExistence type="predicted"/>
<reference evidence="1 2" key="1">
    <citation type="journal article" date="2018" name="Science">
        <title>The opium poppy genome and morphinan production.</title>
        <authorList>
            <person name="Guo L."/>
            <person name="Winzer T."/>
            <person name="Yang X."/>
            <person name="Li Y."/>
            <person name="Ning Z."/>
            <person name="He Z."/>
            <person name="Teodor R."/>
            <person name="Lu Y."/>
            <person name="Bowser T.A."/>
            <person name="Graham I.A."/>
            <person name="Ye K."/>
        </authorList>
    </citation>
    <scope>NUCLEOTIDE SEQUENCE [LARGE SCALE GENOMIC DNA]</scope>
    <source>
        <strain evidence="2">cv. HN1</strain>
        <tissue evidence="1">Leaves</tissue>
    </source>
</reference>
<evidence type="ECO:0000313" key="1">
    <source>
        <dbReference type="EMBL" id="RZC75450.1"/>
    </source>
</evidence>
<evidence type="ECO:0000313" key="2">
    <source>
        <dbReference type="Proteomes" id="UP000316621"/>
    </source>
</evidence>
<dbReference type="Proteomes" id="UP000316621">
    <property type="component" value="Chromosome 8"/>
</dbReference>
<protein>
    <submittedName>
        <fullName evidence="1">Uncharacterized protein</fullName>
    </submittedName>
</protein>
<organism evidence="1 2">
    <name type="scientific">Papaver somniferum</name>
    <name type="common">Opium poppy</name>
    <dbReference type="NCBI Taxonomy" id="3469"/>
    <lineage>
        <taxon>Eukaryota</taxon>
        <taxon>Viridiplantae</taxon>
        <taxon>Streptophyta</taxon>
        <taxon>Embryophyta</taxon>
        <taxon>Tracheophyta</taxon>
        <taxon>Spermatophyta</taxon>
        <taxon>Magnoliopsida</taxon>
        <taxon>Ranunculales</taxon>
        <taxon>Papaveraceae</taxon>
        <taxon>Papaveroideae</taxon>
        <taxon>Papaver</taxon>
    </lineage>
</organism>
<gene>
    <name evidence="1" type="ORF">C5167_050932</name>
</gene>
<keyword evidence="2" id="KW-1185">Reference proteome</keyword>